<comment type="caution">
    <text evidence="2">The sequence shown here is derived from an EMBL/GenBank/DDBJ whole genome shotgun (WGS) entry which is preliminary data.</text>
</comment>
<dbReference type="GO" id="GO:0005524">
    <property type="term" value="F:ATP binding"/>
    <property type="evidence" value="ECO:0007669"/>
    <property type="project" value="InterPro"/>
</dbReference>
<feature type="domain" description="ATPase AAA-type core" evidence="1">
    <location>
        <begin position="45"/>
        <end position="172"/>
    </location>
</feature>
<organism evidence="2">
    <name type="scientific">mine drainage metagenome</name>
    <dbReference type="NCBI Taxonomy" id="410659"/>
    <lineage>
        <taxon>unclassified sequences</taxon>
        <taxon>metagenomes</taxon>
        <taxon>ecological metagenomes</taxon>
    </lineage>
</organism>
<dbReference type="InterPro" id="IPR027417">
    <property type="entry name" value="P-loop_NTPase"/>
</dbReference>
<evidence type="ECO:0000313" key="2">
    <source>
        <dbReference type="EMBL" id="EQD73633.1"/>
    </source>
</evidence>
<reference evidence="2" key="2">
    <citation type="journal article" date="2014" name="ISME J.">
        <title>Microbial stratification in low pH oxic and suboxic macroscopic growths along an acid mine drainage.</title>
        <authorList>
            <person name="Mendez-Garcia C."/>
            <person name="Mesa V."/>
            <person name="Sprenger R.R."/>
            <person name="Richter M."/>
            <person name="Diez M.S."/>
            <person name="Solano J."/>
            <person name="Bargiela R."/>
            <person name="Golyshina O.V."/>
            <person name="Manteca A."/>
            <person name="Ramos J.L."/>
            <person name="Gallego J.R."/>
            <person name="Llorente I."/>
            <person name="Martins Dos Santos V.A."/>
            <person name="Jensen O.N."/>
            <person name="Pelaez A.I."/>
            <person name="Sanchez J."/>
            <person name="Ferrer M."/>
        </authorList>
    </citation>
    <scope>NUCLEOTIDE SEQUENCE</scope>
</reference>
<feature type="non-terminal residue" evidence="2">
    <location>
        <position position="243"/>
    </location>
</feature>
<dbReference type="InterPro" id="IPR003959">
    <property type="entry name" value="ATPase_AAA_core"/>
</dbReference>
<reference evidence="2" key="1">
    <citation type="submission" date="2013-08" db="EMBL/GenBank/DDBJ databases">
        <authorList>
            <person name="Mendez C."/>
            <person name="Richter M."/>
            <person name="Ferrer M."/>
            <person name="Sanchez J."/>
        </authorList>
    </citation>
    <scope>NUCLEOTIDE SEQUENCE</scope>
</reference>
<evidence type="ECO:0000259" key="1">
    <source>
        <dbReference type="Pfam" id="PF13304"/>
    </source>
</evidence>
<accession>T1BYS0</accession>
<gene>
    <name evidence="2" type="ORF">B1A_04854</name>
</gene>
<dbReference type="GO" id="GO:0016887">
    <property type="term" value="F:ATP hydrolysis activity"/>
    <property type="evidence" value="ECO:0007669"/>
    <property type="project" value="InterPro"/>
</dbReference>
<protein>
    <submittedName>
        <fullName evidence="2">RloA protein</fullName>
    </submittedName>
</protein>
<name>T1BYS0_9ZZZZ</name>
<proteinExistence type="predicted"/>
<sequence length="243" mass="26613">MYEFTVENFRSFGSAQTLSLMKGKEQKKPENLTAGPSGFPKAVRVAAIFGHNASGKSNLFLAAQTVWQTIMFSATGLNSGNLIPGIIPHRLDPSWDDKPTRFEIVFPVRDRVFRYGFSALPKMITAETLVEELSSGKQRTLFDRKIRTTGDASQVEFSEEFDRAAKDNVPKLTRDNALILSSGANLNVPLLRDIHARIGTGAVPVSFSPIGPTPGLLAKNIQEDTSFRSQLMAALRDADIGIT</sequence>
<dbReference type="EMBL" id="AUZX01003539">
    <property type="protein sequence ID" value="EQD73633.1"/>
    <property type="molecule type" value="Genomic_DNA"/>
</dbReference>
<dbReference type="Pfam" id="PF13304">
    <property type="entry name" value="AAA_21"/>
    <property type="match status" value="1"/>
</dbReference>
<dbReference type="AlphaFoldDB" id="T1BYS0"/>
<dbReference type="Gene3D" id="3.40.50.300">
    <property type="entry name" value="P-loop containing nucleotide triphosphate hydrolases"/>
    <property type="match status" value="1"/>
</dbReference>